<dbReference type="EMBL" id="JBGFUD010003704">
    <property type="protein sequence ID" value="MFH4978965.1"/>
    <property type="molecule type" value="Genomic_DNA"/>
</dbReference>
<gene>
    <name evidence="1" type="ORF">AB6A40_005674</name>
</gene>
<evidence type="ECO:0000313" key="2">
    <source>
        <dbReference type="Proteomes" id="UP001608902"/>
    </source>
</evidence>
<sequence length="79" mass="9574">MWYGVVKLKKFEDLEKLDIVMSLVRLSYRYIQKLIELFFSDVGKSQHGFSTRRCKIVITKMSYCIHLYSEAFLFRWVLQ</sequence>
<reference evidence="1 2" key="1">
    <citation type="submission" date="2024-08" db="EMBL/GenBank/DDBJ databases">
        <title>Gnathostoma spinigerum genome.</title>
        <authorList>
            <person name="Gonzalez-Bertolin B."/>
            <person name="Monzon S."/>
            <person name="Zaballos A."/>
            <person name="Jimenez P."/>
            <person name="Dekumyoy P."/>
            <person name="Varona S."/>
            <person name="Cuesta I."/>
            <person name="Sumanam S."/>
            <person name="Adisakwattana P."/>
            <person name="Gasser R.B."/>
            <person name="Hernandez-Gonzalez A."/>
            <person name="Young N.D."/>
            <person name="Perteguer M.J."/>
        </authorList>
    </citation>
    <scope>NUCLEOTIDE SEQUENCE [LARGE SCALE GENOMIC DNA]</scope>
    <source>
        <strain evidence="1">AL3</strain>
        <tissue evidence="1">Liver</tissue>
    </source>
</reference>
<name>A0ABD6EG43_9BILA</name>
<dbReference type="AlphaFoldDB" id="A0ABD6EG43"/>
<accession>A0ABD6EG43</accession>
<comment type="caution">
    <text evidence="1">The sequence shown here is derived from an EMBL/GenBank/DDBJ whole genome shotgun (WGS) entry which is preliminary data.</text>
</comment>
<proteinExistence type="predicted"/>
<evidence type="ECO:0000313" key="1">
    <source>
        <dbReference type="EMBL" id="MFH4978965.1"/>
    </source>
</evidence>
<keyword evidence="2" id="KW-1185">Reference proteome</keyword>
<protein>
    <submittedName>
        <fullName evidence="1">Uncharacterized protein</fullName>
    </submittedName>
</protein>
<dbReference type="Proteomes" id="UP001608902">
    <property type="component" value="Unassembled WGS sequence"/>
</dbReference>
<organism evidence="1 2">
    <name type="scientific">Gnathostoma spinigerum</name>
    <dbReference type="NCBI Taxonomy" id="75299"/>
    <lineage>
        <taxon>Eukaryota</taxon>
        <taxon>Metazoa</taxon>
        <taxon>Ecdysozoa</taxon>
        <taxon>Nematoda</taxon>
        <taxon>Chromadorea</taxon>
        <taxon>Rhabditida</taxon>
        <taxon>Spirurina</taxon>
        <taxon>Gnathostomatomorpha</taxon>
        <taxon>Gnathostomatoidea</taxon>
        <taxon>Gnathostomatidae</taxon>
        <taxon>Gnathostoma</taxon>
    </lineage>
</organism>